<organism evidence="1 2">
    <name type="scientific">Euroglyphus maynei</name>
    <name type="common">Mayne's house dust mite</name>
    <dbReference type="NCBI Taxonomy" id="6958"/>
    <lineage>
        <taxon>Eukaryota</taxon>
        <taxon>Metazoa</taxon>
        <taxon>Ecdysozoa</taxon>
        <taxon>Arthropoda</taxon>
        <taxon>Chelicerata</taxon>
        <taxon>Arachnida</taxon>
        <taxon>Acari</taxon>
        <taxon>Acariformes</taxon>
        <taxon>Sarcoptiformes</taxon>
        <taxon>Astigmata</taxon>
        <taxon>Psoroptidia</taxon>
        <taxon>Analgoidea</taxon>
        <taxon>Pyroglyphidae</taxon>
        <taxon>Pyroglyphinae</taxon>
        <taxon>Euroglyphus</taxon>
    </lineage>
</organism>
<dbReference type="AlphaFoldDB" id="A0A1Y3BEC5"/>
<accession>A0A1Y3BEC5</accession>
<reference evidence="1 2" key="1">
    <citation type="submission" date="2017-03" db="EMBL/GenBank/DDBJ databases">
        <title>Genome Survey of Euroglyphus maynei.</title>
        <authorList>
            <person name="Arlian L.G."/>
            <person name="Morgan M.S."/>
            <person name="Rider S.D."/>
        </authorList>
    </citation>
    <scope>NUCLEOTIDE SEQUENCE [LARGE SCALE GENOMIC DNA]</scope>
    <source>
        <strain evidence="1">Arlian Lab</strain>
        <tissue evidence="1">Whole body</tissue>
    </source>
</reference>
<gene>
    <name evidence="1" type="ORF">BLA29_014878</name>
</gene>
<proteinExistence type="predicted"/>
<comment type="caution">
    <text evidence="1">The sequence shown here is derived from an EMBL/GenBank/DDBJ whole genome shotgun (WGS) entry which is preliminary data.</text>
</comment>
<evidence type="ECO:0000313" key="2">
    <source>
        <dbReference type="Proteomes" id="UP000194236"/>
    </source>
</evidence>
<evidence type="ECO:0000313" key="1">
    <source>
        <dbReference type="EMBL" id="OTF79261.1"/>
    </source>
</evidence>
<protein>
    <submittedName>
        <fullName evidence="1">Uncharacterized protein</fullName>
    </submittedName>
</protein>
<dbReference type="Proteomes" id="UP000194236">
    <property type="component" value="Unassembled WGS sequence"/>
</dbReference>
<name>A0A1Y3BEC5_EURMA</name>
<keyword evidence="2" id="KW-1185">Reference proteome</keyword>
<dbReference type="EMBL" id="MUJZ01023991">
    <property type="protein sequence ID" value="OTF79261.1"/>
    <property type="molecule type" value="Genomic_DNA"/>
</dbReference>
<sequence>MDCKGNCQLPGLVKHTIVCGKCINQQNEILTVIDNCGHCLSEGHACSCDRYVIQFVVDVLIRIIAT</sequence>